<dbReference type="HAMAP" id="MF_00211">
    <property type="entry name" value="TrpD"/>
    <property type="match status" value="1"/>
</dbReference>
<dbReference type="Pfam" id="PF00591">
    <property type="entry name" value="Glycos_transf_3"/>
    <property type="match status" value="1"/>
</dbReference>
<feature type="domain" description="Glycosyl transferase family 3 N-terminal" evidence="11">
    <location>
        <begin position="5"/>
        <end position="64"/>
    </location>
</feature>
<dbReference type="PANTHER" id="PTHR43285:SF2">
    <property type="entry name" value="ANTHRANILATE PHOSPHORIBOSYLTRANSFERASE"/>
    <property type="match status" value="1"/>
</dbReference>
<dbReference type="GO" id="GO:0000162">
    <property type="term" value="P:L-tryptophan biosynthetic process"/>
    <property type="evidence" value="ECO:0007669"/>
    <property type="project" value="UniProtKB-UniRule"/>
</dbReference>
<dbReference type="Gene3D" id="1.20.970.10">
    <property type="entry name" value="Transferase, Pyrimidine Nucleoside Phosphorylase, Chain C"/>
    <property type="match status" value="1"/>
</dbReference>
<keyword evidence="6 9" id="KW-0057">Aromatic amino acid biosynthesis</keyword>
<evidence type="ECO:0000256" key="6">
    <source>
        <dbReference type="ARBA" id="ARBA00023141"/>
    </source>
</evidence>
<feature type="binding site" evidence="9">
    <location>
        <position position="86"/>
    </location>
    <ligand>
        <name>5-phospho-alpha-D-ribose 1-diphosphate</name>
        <dbReference type="ChEBI" id="CHEBI:58017"/>
    </ligand>
</feature>
<evidence type="ECO:0000256" key="5">
    <source>
        <dbReference type="ARBA" id="ARBA00022822"/>
    </source>
</evidence>
<feature type="binding site" evidence="9">
    <location>
        <position position="90"/>
    </location>
    <ligand>
        <name>Mg(2+)</name>
        <dbReference type="ChEBI" id="CHEBI:18420"/>
        <label>1</label>
    </ligand>
</feature>
<dbReference type="Proteomes" id="UP000028091">
    <property type="component" value="Unassembled WGS sequence"/>
</dbReference>
<feature type="binding site" evidence="9">
    <location>
        <begin position="88"/>
        <end position="91"/>
    </location>
    <ligand>
        <name>5-phospho-alpha-D-ribose 1-diphosphate</name>
        <dbReference type="ChEBI" id="CHEBI:58017"/>
    </ligand>
</feature>
<dbReference type="PANTHER" id="PTHR43285">
    <property type="entry name" value="ANTHRANILATE PHOSPHORIBOSYLTRANSFERASE"/>
    <property type="match status" value="1"/>
</dbReference>
<dbReference type="InterPro" id="IPR036320">
    <property type="entry name" value="Glycosyl_Trfase_fam3_N_dom_sf"/>
</dbReference>
<feature type="binding site" evidence="9">
    <location>
        <position position="224"/>
    </location>
    <ligand>
        <name>Mg(2+)</name>
        <dbReference type="ChEBI" id="CHEBI:18420"/>
        <label>2</label>
    </ligand>
</feature>
<dbReference type="GO" id="GO:0004048">
    <property type="term" value="F:anthranilate phosphoribosyltransferase activity"/>
    <property type="evidence" value="ECO:0007669"/>
    <property type="project" value="UniProtKB-UniRule"/>
</dbReference>
<feature type="binding site" evidence="9">
    <location>
        <position position="164"/>
    </location>
    <ligand>
        <name>anthranilate</name>
        <dbReference type="ChEBI" id="CHEBI:16567"/>
        <label>2</label>
    </ligand>
</feature>
<evidence type="ECO:0000256" key="3">
    <source>
        <dbReference type="ARBA" id="ARBA00022676"/>
    </source>
</evidence>
<comment type="similarity">
    <text evidence="8">In the C-terminal section; belongs to the anthranilate phosphoribosyltransferase family.</text>
</comment>
<comment type="caution">
    <text evidence="12">The sequence shown here is derived from an EMBL/GenBank/DDBJ whole genome shotgun (WGS) entry which is preliminary data.</text>
</comment>
<keyword evidence="5 9" id="KW-0822">Tryptophan biosynthesis</keyword>
<accession>A0A081LDK0</accession>
<evidence type="ECO:0000256" key="7">
    <source>
        <dbReference type="ARBA" id="ARBA00052328"/>
    </source>
</evidence>
<dbReference type="RefSeq" id="WP_034318921.1">
    <property type="nucleotide sequence ID" value="NZ_JBCMYH010000014.1"/>
</dbReference>
<keyword evidence="4 9" id="KW-0808">Transferase</keyword>
<feature type="binding site" evidence="9">
    <location>
        <position position="223"/>
    </location>
    <ligand>
        <name>Mg(2+)</name>
        <dbReference type="ChEBI" id="CHEBI:18420"/>
        <label>2</label>
    </ligand>
</feature>
<feature type="binding site" evidence="9">
    <location>
        <position position="109"/>
    </location>
    <ligand>
        <name>anthranilate</name>
        <dbReference type="ChEBI" id="CHEBI:16567"/>
        <label>1</label>
    </ligand>
</feature>
<dbReference type="Gene3D" id="3.40.1030.10">
    <property type="entry name" value="Nucleoside phosphorylase/phosphoribosyltransferase catalytic domain"/>
    <property type="match status" value="1"/>
</dbReference>
<comment type="subunit">
    <text evidence="9">Homodimer.</text>
</comment>
<feature type="binding site" evidence="9">
    <location>
        <position position="78"/>
    </location>
    <ligand>
        <name>anthranilate</name>
        <dbReference type="ChEBI" id="CHEBI:16567"/>
        <label>1</label>
    </ligand>
</feature>
<feature type="binding site" evidence="9">
    <location>
        <position position="118"/>
    </location>
    <ligand>
        <name>5-phospho-alpha-D-ribose 1-diphosphate</name>
        <dbReference type="ChEBI" id="CHEBI:58017"/>
    </ligand>
</feature>
<comment type="cofactor">
    <cofactor evidence="9">
        <name>Mg(2+)</name>
        <dbReference type="ChEBI" id="CHEBI:18420"/>
    </cofactor>
    <text evidence="9">Binds 2 magnesium ions per monomer.</text>
</comment>
<feature type="binding site" evidence="9">
    <location>
        <begin position="81"/>
        <end position="82"/>
    </location>
    <ligand>
        <name>5-phospho-alpha-D-ribose 1-diphosphate</name>
        <dbReference type="ChEBI" id="CHEBI:58017"/>
    </ligand>
</feature>
<dbReference type="EMBL" id="JOTP01000004">
    <property type="protein sequence ID" value="KEP27326.1"/>
    <property type="molecule type" value="Genomic_DNA"/>
</dbReference>
<feature type="binding site" evidence="9">
    <location>
        <position position="224"/>
    </location>
    <ligand>
        <name>Mg(2+)</name>
        <dbReference type="ChEBI" id="CHEBI:18420"/>
        <label>1</label>
    </ligand>
</feature>
<sequence length="340" mass="36278">MNQRLSALVNGGLLSENEANMLMHDMMSGSLTDAEVAASLSILALRGETSEEMTGFVKAIRQNAAPIEGSLDVVDTCGTGGDGLSTFNISTAAAIVASAAGAKIAKHGNRSVSSKSGSADVLECLGIQIQSTPEETRQQIQQKNMGFLFAPLYHSSMKQVAAVRKQLGFRTVFNLLGPLCHPMQAKKQIIGVYSKEKAKLMAKALAPIKPEHVLFVCGEDGLDELTITANSYVIELKKDVITEYTLNPEDFGLEKGHLSDIQVNSPEESAKLIQNILNHQIGGAPLHITALNAGAALYVAGKSESLMAGTLKALETIKSGAAKEQLARLKQKKKEEEIYA</sequence>
<comment type="function">
    <text evidence="9">Catalyzes the transfer of the phosphoribosyl group of 5-phosphorylribose-1-pyrophosphate (PRPP) to anthranilate to yield N-(5'-phosphoribosyl)-anthranilate (PRA).</text>
</comment>
<dbReference type="GO" id="GO:0000287">
    <property type="term" value="F:magnesium ion binding"/>
    <property type="evidence" value="ECO:0007669"/>
    <property type="project" value="UniProtKB-UniRule"/>
</dbReference>
<evidence type="ECO:0000256" key="9">
    <source>
        <dbReference type="HAMAP-Rule" id="MF_00211"/>
    </source>
</evidence>
<protein>
    <recommendedName>
        <fullName evidence="9">Anthranilate phosphoribosyltransferase</fullName>
        <ecNumber evidence="9">2.4.2.18</ecNumber>
    </recommendedName>
</protein>
<keyword evidence="9" id="KW-0479">Metal-binding</keyword>
<dbReference type="InterPro" id="IPR017459">
    <property type="entry name" value="Glycosyl_Trfase_fam3_N_dom"/>
</dbReference>
<comment type="catalytic activity">
    <reaction evidence="7 9">
        <text>N-(5-phospho-beta-D-ribosyl)anthranilate + diphosphate = 5-phospho-alpha-D-ribose 1-diphosphate + anthranilate</text>
        <dbReference type="Rhea" id="RHEA:11768"/>
        <dbReference type="ChEBI" id="CHEBI:16567"/>
        <dbReference type="ChEBI" id="CHEBI:18277"/>
        <dbReference type="ChEBI" id="CHEBI:33019"/>
        <dbReference type="ChEBI" id="CHEBI:58017"/>
        <dbReference type="EC" id="2.4.2.18"/>
    </reaction>
</comment>
<evidence type="ECO:0000313" key="12">
    <source>
        <dbReference type="EMBL" id="KEP27326.1"/>
    </source>
</evidence>
<keyword evidence="2 9" id="KW-0028">Amino-acid biosynthesis</keyword>
<keyword evidence="9" id="KW-0460">Magnesium</keyword>
<feature type="domain" description="Glycosyl transferase family 3" evidence="10">
    <location>
        <begin position="72"/>
        <end position="322"/>
    </location>
</feature>
<dbReference type="NCBIfam" id="TIGR01245">
    <property type="entry name" value="trpD"/>
    <property type="match status" value="1"/>
</dbReference>
<evidence type="ECO:0000256" key="8">
    <source>
        <dbReference type="ARBA" id="ARBA00061188"/>
    </source>
</evidence>
<evidence type="ECO:0000313" key="13">
    <source>
        <dbReference type="Proteomes" id="UP000028091"/>
    </source>
</evidence>
<dbReference type="FunFam" id="3.40.1030.10:FF:000002">
    <property type="entry name" value="Anthranilate phosphoribosyltransferase"/>
    <property type="match status" value="1"/>
</dbReference>
<dbReference type="InterPro" id="IPR000312">
    <property type="entry name" value="Glycosyl_Trfase_fam3"/>
</dbReference>
<dbReference type="UniPathway" id="UPA00035">
    <property type="reaction ID" value="UER00041"/>
</dbReference>
<reference evidence="12 13" key="1">
    <citation type="submission" date="2012-09" db="EMBL/GenBank/DDBJ databases">
        <title>Genome Sequence of Bacillus sp. DW5-4.</title>
        <authorList>
            <person name="Lai Q."/>
            <person name="Liu Y."/>
            <person name="Shao Z."/>
        </authorList>
    </citation>
    <scope>NUCLEOTIDE SEQUENCE [LARGE SCALE GENOMIC DNA]</scope>
    <source>
        <strain evidence="12 13">DW5-4</strain>
    </source>
</reference>
<name>A0A081LDK0_9BACI</name>
<dbReference type="OrthoDB" id="9806430at2"/>
<dbReference type="eggNOG" id="COG0547">
    <property type="taxonomic scope" value="Bacteria"/>
</dbReference>
<evidence type="ECO:0000259" key="10">
    <source>
        <dbReference type="Pfam" id="PF00591"/>
    </source>
</evidence>
<dbReference type="InterPro" id="IPR005940">
    <property type="entry name" value="Anthranilate_Pribosyl_Tfrase"/>
</dbReference>
<comment type="caution">
    <text evidence="9">Lacks conserved residue(s) required for the propagation of feature annotation.</text>
</comment>
<keyword evidence="3 9" id="KW-0328">Glycosyltransferase</keyword>
<dbReference type="SUPFAM" id="SSF52418">
    <property type="entry name" value="Nucleoside phosphorylase/phosphoribosyltransferase catalytic domain"/>
    <property type="match status" value="1"/>
</dbReference>
<keyword evidence="13" id="KW-1185">Reference proteome</keyword>
<evidence type="ECO:0000256" key="2">
    <source>
        <dbReference type="ARBA" id="ARBA00022605"/>
    </source>
</evidence>
<dbReference type="EC" id="2.4.2.18" evidence="9"/>
<comment type="pathway">
    <text evidence="1 9">Amino-acid biosynthesis; L-tryptophan biosynthesis; L-tryptophan from chorismate: step 2/5.</text>
</comment>
<comment type="similarity">
    <text evidence="9">Belongs to the anthranilate phosphoribosyltransferase family.</text>
</comment>
<evidence type="ECO:0000259" key="11">
    <source>
        <dbReference type="Pfam" id="PF02885"/>
    </source>
</evidence>
<feature type="binding site" evidence="9">
    <location>
        <position position="78"/>
    </location>
    <ligand>
        <name>5-phospho-alpha-D-ribose 1-diphosphate</name>
        <dbReference type="ChEBI" id="CHEBI:58017"/>
    </ligand>
</feature>
<evidence type="ECO:0000256" key="1">
    <source>
        <dbReference type="ARBA" id="ARBA00004907"/>
    </source>
</evidence>
<feature type="binding site" evidence="9">
    <location>
        <begin position="106"/>
        <end position="114"/>
    </location>
    <ligand>
        <name>5-phospho-alpha-D-ribose 1-diphosphate</name>
        <dbReference type="ChEBI" id="CHEBI:58017"/>
    </ligand>
</feature>
<dbReference type="Pfam" id="PF02885">
    <property type="entry name" value="Glycos_trans_3N"/>
    <property type="match status" value="1"/>
</dbReference>
<evidence type="ECO:0000256" key="4">
    <source>
        <dbReference type="ARBA" id="ARBA00022679"/>
    </source>
</evidence>
<dbReference type="SUPFAM" id="SSF47648">
    <property type="entry name" value="Nucleoside phosphorylase/phosphoribosyltransferase N-terminal domain"/>
    <property type="match status" value="1"/>
</dbReference>
<dbReference type="InterPro" id="IPR035902">
    <property type="entry name" value="Nuc_phospho_transferase"/>
</dbReference>
<dbReference type="GO" id="GO:0005829">
    <property type="term" value="C:cytosol"/>
    <property type="evidence" value="ECO:0007669"/>
    <property type="project" value="TreeGrafter"/>
</dbReference>
<dbReference type="AlphaFoldDB" id="A0A081LDK0"/>
<gene>
    <name evidence="9 12" type="primary">trpD</name>
    <name evidence="12" type="ORF">BA70_13415</name>
</gene>
<proteinExistence type="inferred from homology"/>
<organism evidence="12 13">
    <name type="scientific">Bacillus zhangzhouensis</name>
    <dbReference type="NCBI Taxonomy" id="1178540"/>
    <lineage>
        <taxon>Bacteria</taxon>
        <taxon>Bacillati</taxon>
        <taxon>Bacillota</taxon>
        <taxon>Bacilli</taxon>
        <taxon>Bacillales</taxon>
        <taxon>Bacillaceae</taxon>
        <taxon>Bacillus</taxon>
    </lineage>
</organism>